<keyword evidence="2" id="KW-0732">Signal</keyword>
<evidence type="ECO:0000313" key="3">
    <source>
        <dbReference type="EMBL" id="WMX45608.1"/>
    </source>
</evidence>
<feature type="compositionally biased region" description="Basic and acidic residues" evidence="1">
    <location>
        <begin position="177"/>
        <end position="193"/>
    </location>
</feature>
<evidence type="ECO:0000313" key="4">
    <source>
        <dbReference type="Proteomes" id="UP001250858"/>
    </source>
</evidence>
<keyword evidence="4" id="KW-1185">Reference proteome</keyword>
<accession>A0ABY9RV33</accession>
<feature type="signal peptide" evidence="2">
    <location>
        <begin position="1"/>
        <end position="29"/>
    </location>
</feature>
<feature type="chain" id="PRO_5046841781" description="Lipoprotein" evidence="2">
    <location>
        <begin position="30"/>
        <end position="206"/>
    </location>
</feature>
<dbReference type="EMBL" id="CP133762">
    <property type="protein sequence ID" value="WMX45608.1"/>
    <property type="molecule type" value="Genomic_DNA"/>
</dbReference>
<organism evidence="3 4">
    <name type="scientific">Streptomyces roseicoloratus</name>
    <dbReference type="NCBI Taxonomy" id="2508722"/>
    <lineage>
        <taxon>Bacteria</taxon>
        <taxon>Bacillati</taxon>
        <taxon>Actinomycetota</taxon>
        <taxon>Actinomycetes</taxon>
        <taxon>Kitasatosporales</taxon>
        <taxon>Streptomycetaceae</taxon>
        <taxon>Streptomyces</taxon>
    </lineage>
</organism>
<protein>
    <recommendedName>
        <fullName evidence="5">Lipoprotein</fullName>
    </recommendedName>
</protein>
<evidence type="ECO:0000256" key="2">
    <source>
        <dbReference type="SAM" id="SignalP"/>
    </source>
</evidence>
<evidence type="ECO:0008006" key="5">
    <source>
        <dbReference type="Google" id="ProtNLM"/>
    </source>
</evidence>
<name>A0ABY9RV33_9ACTN</name>
<proteinExistence type="predicted"/>
<gene>
    <name evidence="3" type="ORF">RGF97_13135</name>
</gene>
<reference evidence="3 4" key="1">
    <citation type="submission" date="2023-09" db="EMBL/GenBank/DDBJ databases">
        <title>Complete genome of Streptomyces roseicoloratus T14.</title>
        <authorList>
            <person name="Bashizi T."/>
            <person name="Kim M.-J."/>
            <person name="Lee G."/>
            <person name="Tagele S.B."/>
            <person name="Shin J.-H."/>
        </authorList>
    </citation>
    <scope>NUCLEOTIDE SEQUENCE [LARGE SCALE GENOMIC DNA]</scope>
    <source>
        <strain evidence="3 4">T14</strain>
    </source>
</reference>
<dbReference type="Proteomes" id="UP001250858">
    <property type="component" value="Chromosome"/>
</dbReference>
<evidence type="ECO:0000256" key="1">
    <source>
        <dbReference type="SAM" id="MobiDB-lite"/>
    </source>
</evidence>
<sequence>MSARPRPLMAALALAAVTSLALGAAPATAQAPVGNDFPHPDLKKTYEATKKYRSEQAAIADGYLRTDDCVEDPELGGMGYHYVKPGHLGSTDPTKPAAVLYAPDHKTGKRELVAVEWVVPNTGQPRPRLFDRGFDGPFDFPPVGPHYSLHAWIFKKNPAGVFAPYNQRVHCTPCTEDGAKPGHAKPDHAKPDHGVAGQTKPAHPKA</sequence>
<dbReference type="InterPro" id="IPR006311">
    <property type="entry name" value="TAT_signal"/>
</dbReference>
<dbReference type="RefSeq" id="WP_128977330.1">
    <property type="nucleotide sequence ID" value="NZ_CP133762.1"/>
</dbReference>
<dbReference type="PROSITE" id="PS51318">
    <property type="entry name" value="TAT"/>
    <property type="match status" value="1"/>
</dbReference>
<feature type="region of interest" description="Disordered" evidence="1">
    <location>
        <begin position="176"/>
        <end position="206"/>
    </location>
</feature>